<comment type="caution">
    <text evidence="2">The sequence shown here is derived from an EMBL/GenBank/DDBJ whole genome shotgun (WGS) entry which is preliminary data.</text>
</comment>
<gene>
    <name evidence="2" type="ORF">Bca52824_031261</name>
</gene>
<accession>A0A8X7V411</accession>
<dbReference type="Proteomes" id="UP000886595">
    <property type="component" value="Unassembled WGS sequence"/>
</dbReference>
<feature type="compositionally biased region" description="Basic and acidic residues" evidence="1">
    <location>
        <begin position="18"/>
        <end position="35"/>
    </location>
</feature>
<feature type="compositionally biased region" description="Polar residues" evidence="1">
    <location>
        <begin position="1"/>
        <end position="17"/>
    </location>
</feature>
<feature type="compositionally biased region" description="Basic and acidic residues" evidence="1">
    <location>
        <begin position="154"/>
        <end position="168"/>
    </location>
</feature>
<protein>
    <submittedName>
        <fullName evidence="2">Uncharacterized protein</fullName>
    </submittedName>
</protein>
<organism evidence="2 3">
    <name type="scientific">Brassica carinata</name>
    <name type="common">Ethiopian mustard</name>
    <name type="synonym">Abyssinian cabbage</name>
    <dbReference type="NCBI Taxonomy" id="52824"/>
    <lineage>
        <taxon>Eukaryota</taxon>
        <taxon>Viridiplantae</taxon>
        <taxon>Streptophyta</taxon>
        <taxon>Embryophyta</taxon>
        <taxon>Tracheophyta</taxon>
        <taxon>Spermatophyta</taxon>
        <taxon>Magnoliopsida</taxon>
        <taxon>eudicotyledons</taxon>
        <taxon>Gunneridae</taxon>
        <taxon>Pentapetalae</taxon>
        <taxon>rosids</taxon>
        <taxon>malvids</taxon>
        <taxon>Brassicales</taxon>
        <taxon>Brassicaceae</taxon>
        <taxon>Brassiceae</taxon>
        <taxon>Brassica</taxon>
    </lineage>
</organism>
<keyword evidence="3" id="KW-1185">Reference proteome</keyword>
<dbReference type="EMBL" id="JAAMPC010000007">
    <property type="protein sequence ID" value="KAG2302610.1"/>
    <property type="molecule type" value="Genomic_DNA"/>
</dbReference>
<sequence>MPATLSANRVPTLSSSAGEKEIEFEPEDHQTRSSDKVQLSGTKRLVGAKKIYKQGSTFERLFGEKMRLNPLEDRRSLYESRKGSLALMRKYTTTEMTGEQASASNPHQQKCFLLSKAIWGAEGIAFQSANGKSKESKKRVTKKRDLVSSRNRKNAQDGCKRGNMEKSPHVQNGPRCNLRLKKEPQEKMKKLHANELECQKIEDTLKGMNEVTSLIMAAD</sequence>
<dbReference type="OrthoDB" id="661680at2759"/>
<dbReference type="AlphaFoldDB" id="A0A8X7V411"/>
<evidence type="ECO:0000256" key="1">
    <source>
        <dbReference type="SAM" id="MobiDB-lite"/>
    </source>
</evidence>
<feature type="region of interest" description="Disordered" evidence="1">
    <location>
        <begin position="1"/>
        <end position="39"/>
    </location>
</feature>
<evidence type="ECO:0000313" key="2">
    <source>
        <dbReference type="EMBL" id="KAG2302610.1"/>
    </source>
</evidence>
<feature type="region of interest" description="Disordered" evidence="1">
    <location>
        <begin position="129"/>
        <end position="174"/>
    </location>
</feature>
<proteinExistence type="predicted"/>
<reference evidence="2 3" key="1">
    <citation type="submission" date="2020-02" db="EMBL/GenBank/DDBJ databases">
        <authorList>
            <person name="Ma Q."/>
            <person name="Huang Y."/>
            <person name="Song X."/>
            <person name="Pei D."/>
        </authorList>
    </citation>
    <scope>NUCLEOTIDE SEQUENCE [LARGE SCALE GENOMIC DNA]</scope>
    <source>
        <strain evidence="2">Sxm20200214</strain>
        <tissue evidence="2">Leaf</tissue>
    </source>
</reference>
<name>A0A8X7V411_BRACI</name>
<evidence type="ECO:0000313" key="3">
    <source>
        <dbReference type="Proteomes" id="UP000886595"/>
    </source>
</evidence>